<proteinExistence type="predicted"/>
<feature type="compositionally biased region" description="Basic and acidic residues" evidence="1">
    <location>
        <begin position="195"/>
        <end position="204"/>
    </location>
</feature>
<protein>
    <submittedName>
        <fullName evidence="2">Uncharacterized protein</fullName>
    </submittedName>
</protein>
<dbReference type="Proteomes" id="UP000001056">
    <property type="component" value="Unassembled WGS sequence"/>
</dbReference>
<reference evidence="3" key="1">
    <citation type="journal article" date="2015" name="Genome Announc.">
        <title>Draft genome sequence of the cellulolytic fungus Chaetomium globosum.</title>
        <authorList>
            <person name="Cuomo C.A."/>
            <person name="Untereiner W.A."/>
            <person name="Ma L.-J."/>
            <person name="Grabherr M."/>
            <person name="Birren B.W."/>
        </authorList>
    </citation>
    <scope>NUCLEOTIDE SEQUENCE [LARGE SCALE GENOMIC DNA]</scope>
    <source>
        <strain evidence="3">ATCC 6205 / CBS 148.51 / DSM 1962 / NBRC 6347 / NRRL 1970</strain>
    </source>
</reference>
<name>Q2HF51_CHAGB</name>
<dbReference type="HOGENOM" id="CLU_1299555_0_0_1"/>
<feature type="region of interest" description="Disordered" evidence="1">
    <location>
        <begin position="170"/>
        <end position="212"/>
    </location>
</feature>
<dbReference type="EMBL" id="CH408029">
    <property type="protein sequence ID" value="EAQ92918.1"/>
    <property type="molecule type" value="Genomic_DNA"/>
</dbReference>
<accession>Q2HF51</accession>
<sequence>MTATTQSKRPPWCLSASTKSGEETRNMHGYSGATRFAARLAIDMSAYGTTLRCHLGPGLGRYALRPVAARLEREVPGDKDDLIVVREDDDALDLTALSHRRSSSSRPPALVPALLCARITPALPLGARPEVQVCAAARHLNNTVAALRLRQRAKIVGPLLHDSAERFARGSQPIRLLTQPQTRQGQEIRQPQAQARDREEESLHGKLCGIDP</sequence>
<evidence type="ECO:0000313" key="2">
    <source>
        <dbReference type="EMBL" id="EAQ92918.1"/>
    </source>
</evidence>
<organism evidence="2 3">
    <name type="scientific">Chaetomium globosum (strain ATCC 6205 / CBS 148.51 / DSM 1962 / NBRC 6347 / NRRL 1970)</name>
    <name type="common">Soil fungus</name>
    <dbReference type="NCBI Taxonomy" id="306901"/>
    <lineage>
        <taxon>Eukaryota</taxon>
        <taxon>Fungi</taxon>
        <taxon>Dikarya</taxon>
        <taxon>Ascomycota</taxon>
        <taxon>Pezizomycotina</taxon>
        <taxon>Sordariomycetes</taxon>
        <taxon>Sordariomycetidae</taxon>
        <taxon>Sordariales</taxon>
        <taxon>Chaetomiaceae</taxon>
        <taxon>Chaetomium</taxon>
    </lineage>
</organism>
<dbReference type="AlphaFoldDB" id="Q2HF51"/>
<gene>
    <name evidence="2" type="ORF">CHGG_01153</name>
</gene>
<evidence type="ECO:0000256" key="1">
    <source>
        <dbReference type="SAM" id="MobiDB-lite"/>
    </source>
</evidence>
<dbReference type="VEuPathDB" id="FungiDB:CHGG_01153"/>
<feature type="region of interest" description="Disordered" evidence="1">
    <location>
        <begin position="1"/>
        <end position="26"/>
    </location>
</feature>
<keyword evidence="3" id="KW-1185">Reference proteome</keyword>
<feature type="compositionally biased region" description="Polar residues" evidence="1">
    <location>
        <begin position="178"/>
        <end position="193"/>
    </location>
</feature>
<dbReference type="GeneID" id="4387475"/>
<evidence type="ECO:0000313" key="3">
    <source>
        <dbReference type="Proteomes" id="UP000001056"/>
    </source>
</evidence>
<dbReference type="InParanoid" id="Q2HF51"/>
<dbReference type="RefSeq" id="XP_001220374.1">
    <property type="nucleotide sequence ID" value="XM_001220373.1"/>
</dbReference>